<dbReference type="EMBL" id="KV784398">
    <property type="protein sequence ID" value="OEU06782.1"/>
    <property type="molecule type" value="Genomic_DNA"/>
</dbReference>
<proteinExistence type="predicted"/>
<dbReference type="InterPro" id="IPR001752">
    <property type="entry name" value="Kinesin_motor_dom"/>
</dbReference>
<dbReference type="Gene3D" id="3.40.850.10">
    <property type="entry name" value="Kinesin motor domain"/>
    <property type="match status" value="1"/>
</dbReference>
<sequence length="669" mass="75937">MFDDGPARRSQVKKKAILIKPLKEIQNRLPLNNISSLTDKKTDYKVQQIKKKMKNKTTKSFLEASLLEHILPTPKKRSQSKQNATVKNAPRHQQQQQQRTYDNLSSTYFSHMGDHESAPRRHDCCEVHVRQSSSPYMEILPKLKANTNINVISIRDQKEEFKEKENQQFHIHSIRDRREIRQTHINLTSTSYEFPIRLESKNEYGIKFMRSLDTPSKLPTIGRTRTDISSYHKDRIEKSREGGTLQHDKAYETEYPIARVPVISQRVPCRIEMTREGKLLSDLGGSDTQIEDICLPFRSGMNSEVLSGMKREKHMVANPKQIVTSQVGHTKPQLQSNRMNMESPAATKLDRQRTVRLLYAKEFDALRLQSSEYVKNLLVGNNIVKSTLPSGDTNNLRFVLRLMPLSDFEVKRGDFKIVEAPEESSTAVALYEASTLPDLKTLDLKAHLFQFDAVFSEKVSFENIYTRSGVQDLVVRSALKGDSGTIIIFGDDKYGKSSTSSDMFKRAGFDIFSNTRKSNCTISAKYLGLYSNRCIDLLGPIGSVAKVVKNEGGYQTSGVVEANISSTKEILDTLSQAKERHLTETNLRRESEINSYLLCQIMIRNGDSKAGCLSLLVCPYGDSMHRASEIDKDSANKETKSLAHIMDITRSLMSSQNRLRSESQYDALA</sequence>
<dbReference type="KEGG" id="fcy:FRACYDRAFT_253156"/>
<dbReference type="InterPro" id="IPR036961">
    <property type="entry name" value="Kinesin_motor_dom_sf"/>
</dbReference>
<dbReference type="GO" id="GO:0016887">
    <property type="term" value="F:ATP hydrolysis activity"/>
    <property type="evidence" value="ECO:0007669"/>
    <property type="project" value="TreeGrafter"/>
</dbReference>
<evidence type="ECO:0000256" key="1">
    <source>
        <dbReference type="SAM" id="MobiDB-lite"/>
    </source>
</evidence>
<name>A0A1E7ELI9_9STRA</name>
<evidence type="ECO:0000259" key="2">
    <source>
        <dbReference type="SMART" id="SM00129"/>
    </source>
</evidence>
<dbReference type="InterPro" id="IPR027640">
    <property type="entry name" value="Kinesin-like_fam"/>
</dbReference>
<dbReference type="AlphaFoldDB" id="A0A1E7ELI9"/>
<protein>
    <recommendedName>
        <fullName evidence="2">Kinesin motor domain-containing protein</fullName>
    </recommendedName>
</protein>
<dbReference type="GO" id="GO:0005874">
    <property type="term" value="C:microtubule"/>
    <property type="evidence" value="ECO:0007669"/>
    <property type="project" value="TreeGrafter"/>
</dbReference>
<dbReference type="InParanoid" id="A0A1E7ELI9"/>
<dbReference type="GO" id="GO:0008017">
    <property type="term" value="F:microtubule binding"/>
    <property type="evidence" value="ECO:0007669"/>
    <property type="project" value="InterPro"/>
</dbReference>
<feature type="region of interest" description="Disordered" evidence="1">
    <location>
        <begin position="69"/>
        <end position="101"/>
    </location>
</feature>
<accession>A0A1E7ELI9</accession>
<reference evidence="3 4" key="1">
    <citation type="submission" date="2016-09" db="EMBL/GenBank/DDBJ databases">
        <title>Extensive genetic diversity and differential bi-allelic expression allows diatom success in the polar Southern Ocean.</title>
        <authorList>
            <consortium name="DOE Joint Genome Institute"/>
            <person name="Mock T."/>
            <person name="Otillar R.P."/>
            <person name="Strauss J."/>
            <person name="Dupont C."/>
            <person name="Frickenhaus S."/>
            <person name="Maumus F."/>
            <person name="Mcmullan M."/>
            <person name="Sanges R."/>
            <person name="Schmutz J."/>
            <person name="Toseland A."/>
            <person name="Valas R."/>
            <person name="Veluchamy A."/>
            <person name="Ward B.J."/>
            <person name="Allen A."/>
            <person name="Barry K."/>
            <person name="Falciatore A."/>
            <person name="Ferrante M."/>
            <person name="Fortunato A.E."/>
            <person name="Gloeckner G."/>
            <person name="Gruber A."/>
            <person name="Hipkin R."/>
            <person name="Janech M."/>
            <person name="Kroth P."/>
            <person name="Leese F."/>
            <person name="Lindquist E."/>
            <person name="Lyon B.R."/>
            <person name="Martin J."/>
            <person name="Mayer C."/>
            <person name="Parker M."/>
            <person name="Quesneville H."/>
            <person name="Raymond J."/>
            <person name="Uhlig C."/>
            <person name="Valentin K.U."/>
            <person name="Worden A.Z."/>
            <person name="Armbrust E.V."/>
            <person name="Bowler C."/>
            <person name="Green B."/>
            <person name="Moulton V."/>
            <person name="Van Oosterhout C."/>
            <person name="Grigoriev I."/>
        </authorList>
    </citation>
    <scope>NUCLEOTIDE SEQUENCE [LARGE SCALE GENOMIC DNA]</scope>
    <source>
        <strain evidence="3 4">CCMP1102</strain>
    </source>
</reference>
<dbReference type="GO" id="GO:0003777">
    <property type="term" value="F:microtubule motor activity"/>
    <property type="evidence" value="ECO:0007669"/>
    <property type="project" value="InterPro"/>
</dbReference>
<evidence type="ECO:0000313" key="3">
    <source>
        <dbReference type="EMBL" id="OEU06782.1"/>
    </source>
</evidence>
<dbReference type="GO" id="GO:0005524">
    <property type="term" value="F:ATP binding"/>
    <property type="evidence" value="ECO:0007669"/>
    <property type="project" value="InterPro"/>
</dbReference>
<dbReference type="OrthoDB" id="54531at2759"/>
<evidence type="ECO:0000313" key="4">
    <source>
        <dbReference type="Proteomes" id="UP000095751"/>
    </source>
</evidence>
<dbReference type="InterPro" id="IPR027417">
    <property type="entry name" value="P-loop_NTPase"/>
</dbReference>
<keyword evidence="4" id="KW-1185">Reference proteome</keyword>
<dbReference type="Proteomes" id="UP000095751">
    <property type="component" value="Unassembled WGS sequence"/>
</dbReference>
<dbReference type="SUPFAM" id="SSF52540">
    <property type="entry name" value="P-loop containing nucleoside triphosphate hydrolases"/>
    <property type="match status" value="1"/>
</dbReference>
<dbReference type="SMART" id="SM00129">
    <property type="entry name" value="KISc"/>
    <property type="match status" value="1"/>
</dbReference>
<dbReference type="GO" id="GO:0007018">
    <property type="term" value="P:microtubule-based movement"/>
    <property type="evidence" value="ECO:0007669"/>
    <property type="project" value="InterPro"/>
</dbReference>
<dbReference type="PANTHER" id="PTHR24115">
    <property type="entry name" value="KINESIN-RELATED"/>
    <property type="match status" value="1"/>
</dbReference>
<feature type="domain" description="Kinesin motor" evidence="2">
    <location>
        <begin position="393"/>
        <end position="638"/>
    </location>
</feature>
<organism evidence="3 4">
    <name type="scientific">Fragilariopsis cylindrus CCMP1102</name>
    <dbReference type="NCBI Taxonomy" id="635003"/>
    <lineage>
        <taxon>Eukaryota</taxon>
        <taxon>Sar</taxon>
        <taxon>Stramenopiles</taxon>
        <taxon>Ochrophyta</taxon>
        <taxon>Bacillariophyta</taxon>
        <taxon>Bacillariophyceae</taxon>
        <taxon>Bacillariophycidae</taxon>
        <taxon>Bacillariales</taxon>
        <taxon>Bacillariaceae</taxon>
        <taxon>Fragilariopsis</taxon>
    </lineage>
</organism>
<dbReference type="GO" id="GO:0005871">
    <property type="term" value="C:kinesin complex"/>
    <property type="evidence" value="ECO:0007669"/>
    <property type="project" value="TreeGrafter"/>
</dbReference>
<gene>
    <name evidence="3" type="ORF">FRACYDRAFT_253156</name>
</gene>